<dbReference type="EMBL" id="JAZAVJ010000225">
    <property type="protein sequence ID" value="KAK7403855.1"/>
    <property type="molecule type" value="Genomic_DNA"/>
</dbReference>
<dbReference type="Proteomes" id="UP001498476">
    <property type="component" value="Unassembled WGS sequence"/>
</dbReference>
<sequence>MAPPSNSDLYHRDFTLSNARFILGPKVAVNIIDSQDPSGTWHAHLIKTEAGEQSQVFSEQASDLHNALRLLHAKSAQATHQHISTIGFGRPPTAVKTVRGGVASAPSDVLALCSSSSSEDEDEDEDAPDSDDSLRNRRGRGRGQRRRRFVAGEAVSWRRCSGSDNDDANDDDNDNNNDNDNDDDGSNSDSDGPEPVVVRSPRRRFPPGGWHSPTPAPSHPPPPRGPLPGWGPPAGSRSAARVPPPPGPVMMVPPRTMMAPANLGPKPPRPVPALLNITWAGRGRKNMLVQVAPSEQALRQMALTEARLRPAGFSDPAQPGVPPPPFTPTDSLSLRAVLRRVTLGGEVYEVTSFGHDLSSLFRGASGIPKFDIEVFGVFVMTPRPRANSLLSENSDDEK</sequence>
<keyword evidence="3" id="KW-1185">Reference proteome</keyword>
<reference evidence="2 3" key="1">
    <citation type="journal article" date="2025" name="Microbiol. Resour. Announc.">
        <title>Draft genome sequences for Neonectria magnoliae and Neonectria punicea, canker pathogens of Liriodendron tulipifera and Acer saccharum in West Virginia.</title>
        <authorList>
            <person name="Petronek H.M."/>
            <person name="Kasson M.T."/>
            <person name="Metheny A.M."/>
            <person name="Stauder C.M."/>
            <person name="Lovett B."/>
            <person name="Lynch S.C."/>
            <person name="Garnas J.R."/>
            <person name="Kasson L.R."/>
            <person name="Stajich J.E."/>
        </authorList>
    </citation>
    <scope>NUCLEOTIDE SEQUENCE [LARGE SCALE GENOMIC DNA]</scope>
    <source>
        <strain evidence="2 3">NRRL 64653</strain>
    </source>
</reference>
<feature type="compositionally biased region" description="Pro residues" evidence="1">
    <location>
        <begin position="214"/>
        <end position="231"/>
    </location>
</feature>
<protein>
    <submittedName>
        <fullName evidence="2">Uncharacterized protein</fullName>
    </submittedName>
</protein>
<evidence type="ECO:0000313" key="3">
    <source>
        <dbReference type="Proteomes" id="UP001498476"/>
    </source>
</evidence>
<name>A0ABR1GPM1_9HYPO</name>
<evidence type="ECO:0000256" key="1">
    <source>
        <dbReference type="SAM" id="MobiDB-lite"/>
    </source>
</evidence>
<feature type="compositionally biased region" description="Low complexity" evidence="1">
    <location>
        <begin position="187"/>
        <end position="199"/>
    </location>
</feature>
<accession>A0ABR1GPM1</accession>
<feature type="compositionally biased region" description="Basic residues" evidence="1">
    <location>
        <begin position="136"/>
        <end position="149"/>
    </location>
</feature>
<feature type="compositionally biased region" description="Acidic residues" evidence="1">
    <location>
        <begin position="164"/>
        <end position="186"/>
    </location>
</feature>
<feature type="compositionally biased region" description="Acidic residues" evidence="1">
    <location>
        <begin position="118"/>
        <end position="131"/>
    </location>
</feature>
<organism evidence="2 3">
    <name type="scientific">Neonectria punicea</name>
    <dbReference type="NCBI Taxonomy" id="979145"/>
    <lineage>
        <taxon>Eukaryota</taxon>
        <taxon>Fungi</taxon>
        <taxon>Dikarya</taxon>
        <taxon>Ascomycota</taxon>
        <taxon>Pezizomycotina</taxon>
        <taxon>Sordariomycetes</taxon>
        <taxon>Hypocreomycetidae</taxon>
        <taxon>Hypocreales</taxon>
        <taxon>Nectriaceae</taxon>
        <taxon>Neonectria</taxon>
    </lineage>
</organism>
<comment type="caution">
    <text evidence="2">The sequence shown here is derived from an EMBL/GenBank/DDBJ whole genome shotgun (WGS) entry which is preliminary data.</text>
</comment>
<feature type="region of interest" description="Disordered" evidence="1">
    <location>
        <begin position="112"/>
        <end position="251"/>
    </location>
</feature>
<proteinExistence type="predicted"/>
<gene>
    <name evidence="2" type="ORF">QQX98_010359</name>
</gene>
<evidence type="ECO:0000313" key="2">
    <source>
        <dbReference type="EMBL" id="KAK7403855.1"/>
    </source>
</evidence>